<dbReference type="InterPro" id="IPR007061">
    <property type="entry name" value="MST-like"/>
</dbReference>
<protein>
    <submittedName>
        <fullName evidence="1">Damage-inducible protein DinB</fullName>
    </submittedName>
</protein>
<dbReference type="Pfam" id="PF04978">
    <property type="entry name" value="MST"/>
    <property type="match status" value="1"/>
</dbReference>
<dbReference type="Gene3D" id="1.20.120.450">
    <property type="entry name" value="dinb family like domain"/>
    <property type="match status" value="1"/>
</dbReference>
<name>A0ABS2SSM1_9BACI</name>
<comment type="caution">
    <text evidence="1">The sequence shown here is derived from an EMBL/GenBank/DDBJ whole genome shotgun (WGS) entry which is preliminary data.</text>
</comment>
<dbReference type="EMBL" id="JAFBCV010000001">
    <property type="protein sequence ID" value="MBM7837282.1"/>
    <property type="molecule type" value="Genomic_DNA"/>
</dbReference>
<evidence type="ECO:0000313" key="1">
    <source>
        <dbReference type="EMBL" id="MBM7837282.1"/>
    </source>
</evidence>
<sequence length="178" mass="21060">MINYRIEPHEGLAQRVGELLSMLDYTRRVTLKDVENLTIEELDYVPEHGSNSIGALLLHMATVERVHQIITTEHRDITTEEEEFFEPALSLGEKAREKIKQQPIEFYLKALDEARQATIRKLEHETDEWLLKEDVWDNGVTHNYYFIWFHVMEDEISHRGQIRLIKRMMKQSVAKASR</sequence>
<dbReference type="Proteomes" id="UP001179280">
    <property type="component" value="Unassembled WGS sequence"/>
</dbReference>
<dbReference type="RefSeq" id="WP_204464182.1">
    <property type="nucleotide sequence ID" value="NZ_JAFBCV010000001.1"/>
</dbReference>
<evidence type="ECO:0000313" key="2">
    <source>
        <dbReference type="Proteomes" id="UP001179280"/>
    </source>
</evidence>
<dbReference type="InterPro" id="IPR034660">
    <property type="entry name" value="DinB/YfiT-like"/>
</dbReference>
<proteinExistence type="predicted"/>
<keyword evidence="2" id="KW-1185">Reference proteome</keyword>
<dbReference type="SUPFAM" id="SSF109854">
    <property type="entry name" value="DinB/YfiT-like putative metalloenzymes"/>
    <property type="match status" value="1"/>
</dbReference>
<reference evidence="1" key="1">
    <citation type="submission" date="2021-01" db="EMBL/GenBank/DDBJ databases">
        <title>Genomic Encyclopedia of Type Strains, Phase IV (KMG-IV): sequencing the most valuable type-strain genomes for metagenomic binning, comparative biology and taxonomic classification.</title>
        <authorList>
            <person name="Goeker M."/>
        </authorList>
    </citation>
    <scope>NUCLEOTIDE SEQUENCE</scope>
    <source>
        <strain evidence="1">DSM 21943</strain>
    </source>
</reference>
<organism evidence="1 2">
    <name type="scientific">Shouchella xiaoxiensis</name>
    <dbReference type="NCBI Taxonomy" id="766895"/>
    <lineage>
        <taxon>Bacteria</taxon>
        <taxon>Bacillati</taxon>
        <taxon>Bacillota</taxon>
        <taxon>Bacilli</taxon>
        <taxon>Bacillales</taxon>
        <taxon>Bacillaceae</taxon>
        <taxon>Shouchella</taxon>
    </lineage>
</organism>
<gene>
    <name evidence="1" type="ORF">JOC54_000513</name>
</gene>
<accession>A0ABS2SSM1</accession>